<dbReference type="EMBL" id="GDID01006745">
    <property type="protein sequence ID" value="JAP89861.1"/>
    <property type="molecule type" value="Transcribed_RNA"/>
</dbReference>
<dbReference type="AlphaFoldDB" id="A0A146K2L5"/>
<reference evidence="1" key="1">
    <citation type="submission" date="2015-07" db="EMBL/GenBank/DDBJ databases">
        <title>Adaptation to a free-living lifestyle via gene acquisitions in the diplomonad Trepomonas sp. PC1.</title>
        <authorList>
            <person name="Xu F."/>
            <person name="Jerlstrom-Hultqvist J."/>
            <person name="Kolisko M."/>
            <person name="Simpson A.G.B."/>
            <person name="Roger A.J."/>
            <person name="Svard S.G."/>
            <person name="Andersson J.O."/>
        </authorList>
    </citation>
    <scope>NUCLEOTIDE SEQUENCE</scope>
    <source>
        <strain evidence="1">PC1</strain>
    </source>
</reference>
<gene>
    <name evidence="1" type="ORF">TPC1_30644</name>
</gene>
<proteinExistence type="predicted"/>
<name>A0A146K2L5_9EUKA</name>
<evidence type="ECO:0008006" key="2">
    <source>
        <dbReference type="Google" id="ProtNLM"/>
    </source>
</evidence>
<accession>A0A146K2L5</accession>
<organism evidence="1">
    <name type="scientific">Trepomonas sp. PC1</name>
    <dbReference type="NCBI Taxonomy" id="1076344"/>
    <lineage>
        <taxon>Eukaryota</taxon>
        <taxon>Metamonada</taxon>
        <taxon>Diplomonadida</taxon>
        <taxon>Hexamitidae</taxon>
        <taxon>Hexamitinae</taxon>
        <taxon>Trepomonas</taxon>
    </lineage>
</organism>
<evidence type="ECO:0000313" key="1">
    <source>
        <dbReference type="EMBL" id="JAP89861.1"/>
    </source>
</evidence>
<sequence>MWSFSKVVLKINCKNLSKQLVADINDVEQDIVEINAPNLLSFESLKHQKYTFVKKLECPNVSNLGYQEFKSVKRLTLNQIQRVQQNQFKNFYLLTYVELNNTITLYNCFDQCISLQTVIIPKVQDICLSFSGCIDLKYVDAASLINLDDSFQDAMEQFQIYAPKLQTLQLKKLLQQQFELNSKVHIFQEQPKFKAVQIPQPISEPEIINVDDQIRSNIQTCNNKNHQLQTLKTQTKNVSSRVSAIQENLAKLKILINVDFGYE</sequence>
<dbReference type="Gene3D" id="3.80.10.10">
    <property type="entry name" value="Ribonuclease Inhibitor"/>
    <property type="match status" value="1"/>
</dbReference>
<protein>
    <recommendedName>
        <fullName evidence="2">Leucine rich repeats-containing protein</fullName>
    </recommendedName>
</protein>
<dbReference type="InterPro" id="IPR032675">
    <property type="entry name" value="LRR_dom_sf"/>
</dbReference>